<dbReference type="Gene3D" id="3.50.30.30">
    <property type="match status" value="1"/>
</dbReference>
<reference evidence="1 2" key="1">
    <citation type="submission" date="2024-02" db="EMBL/GenBank/DDBJ databases">
        <title>De novo assembly and annotation of 12 fungi associated with fruit tree decline syndrome in Ontario, Canada.</title>
        <authorList>
            <person name="Sulman M."/>
            <person name="Ellouze W."/>
            <person name="Ilyukhin E."/>
        </authorList>
    </citation>
    <scope>NUCLEOTIDE SEQUENCE [LARGE SCALE GENOMIC DNA]</scope>
    <source>
        <strain evidence="1 2">M97-236</strain>
    </source>
</reference>
<gene>
    <name evidence="1" type="ORF">SLS59_006376</name>
</gene>
<accession>A0ABR3R4I5</accession>
<keyword evidence="2" id="KW-1185">Reference proteome</keyword>
<evidence type="ECO:0008006" key="3">
    <source>
        <dbReference type="Google" id="ProtNLM"/>
    </source>
</evidence>
<dbReference type="Gene3D" id="3.40.630.10">
    <property type="entry name" value="Zn peptidases"/>
    <property type="match status" value="1"/>
</dbReference>
<sequence length="555" mass="61448">MNSLFARRLTLLLQHIRQLFSPTSVLLALLSVLAIRKTTKYVQCKGSSVSLSESTIDETTFPSNGEIGRILERIGRAGPRTTGSEVHNNLIDWLEQELSALPGVKIHSDEYEILRWQTRPGHSLKDAGSLKVCTVDGEEMIPLSGVVPFSKVTSNQEAPLAYLPDREPITEQNAKGKIILRDFPMHSIPYSLIFLQCHSKTPDLRKDLLGSYKRPSFADMALKDDLLEAGRAGAVGMVIMFHVEQEQVESYFEPHQGIHYRLPAVYVGVDEAVKLKQYATGGVTASISVDGEIAPAATRNLLATLPGQTDERVVFETHTDGNTYVQENGPVALLALAQYFARHPLSSRKRTIEFAFNTGHLHISREGSHRHAQQLDRAFDNEKLALVIPVEHLGTREIEERPRSNGNPSSTLEYTGRGEMMIWSVGPSPLVVSAVQRAIKRRNLDRVIVAPGISKPDRSRVPTYSSFGGIGTYYHNALLPTTSLISGPWSLWAPWFGSAAVDISRLRAQTLAIGDIYLALESVSRKDIVGEYAEYRRRREKGANVAANLIPNEVA</sequence>
<comment type="caution">
    <text evidence="1">The sequence shown here is derived from an EMBL/GenBank/DDBJ whole genome shotgun (WGS) entry which is preliminary data.</text>
</comment>
<evidence type="ECO:0000313" key="1">
    <source>
        <dbReference type="EMBL" id="KAL1599359.1"/>
    </source>
</evidence>
<organism evidence="1 2">
    <name type="scientific">Nothophoma quercina</name>
    <dbReference type="NCBI Taxonomy" id="749835"/>
    <lineage>
        <taxon>Eukaryota</taxon>
        <taxon>Fungi</taxon>
        <taxon>Dikarya</taxon>
        <taxon>Ascomycota</taxon>
        <taxon>Pezizomycotina</taxon>
        <taxon>Dothideomycetes</taxon>
        <taxon>Pleosporomycetidae</taxon>
        <taxon>Pleosporales</taxon>
        <taxon>Pleosporineae</taxon>
        <taxon>Didymellaceae</taxon>
        <taxon>Nothophoma</taxon>
    </lineage>
</organism>
<dbReference type="EMBL" id="JAKIXB020000020">
    <property type="protein sequence ID" value="KAL1599359.1"/>
    <property type="molecule type" value="Genomic_DNA"/>
</dbReference>
<proteinExistence type="predicted"/>
<dbReference type="Proteomes" id="UP001521222">
    <property type="component" value="Unassembled WGS sequence"/>
</dbReference>
<evidence type="ECO:0000313" key="2">
    <source>
        <dbReference type="Proteomes" id="UP001521222"/>
    </source>
</evidence>
<protein>
    <recommendedName>
        <fullName evidence="3">Peptidase M28 domain-containing protein</fullName>
    </recommendedName>
</protein>
<name>A0ABR3R4I5_9PLEO</name>
<dbReference type="SUPFAM" id="SSF53187">
    <property type="entry name" value="Zn-dependent exopeptidases"/>
    <property type="match status" value="1"/>
</dbReference>